<dbReference type="PROSITE" id="PS50192">
    <property type="entry name" value="T_SNARE"/>
    <property type="match status" value="1"/>
</dbReference>
<keyword evidence="8 11" id="KW-0472">Membrane</keyword>
<evidence type="ECO:0000256" key="5">
    <source>
        <dbReference type="ARBA" id="ARBA00022927"/>
    </source>
</evidence>
<keyword evidence="3" id="KW-0813">Transport</keyword>
<name>A0A836CAK7_9STRA</name>
<accession>A0A836CAK7</accession>
<dbReference type="GO" id="GO:0048193">
    <property type="term" value="P:Golgi vesicle transport"/>
    <property type="evidence" value="ECO:0007669"/>
    <property type="project" value="InterPro"/>
</dbReference>
<evidence type="ECO:0000313" key="14">
    <source>
        <dbReference type="Proteomes" id="UP000664859"/>
    </source>
</evidence>
<evidence type="ECO:0000256" key="4">
    <source>
        <dbReference type="ARBA" id="ARBA00022692"/>
    </source>
</evidence>
<dbReference type="AlphaFoldDB" id="A0A836CAK7"/>
<comment type="similarity">
    <text evidence="2">Belongs to the syntaxin family.</text>
</comment>
<dbReference type="GO" id="GO:0015031">
    <property type="term" value="P:protein transport"/>
    <property type="evidence" value="ECO:0007669"/>
    <property type="project" value="UniProtKB-KW"/>
</dbReference>
<feature type="domain" description="T-SNARE coiled-coil homology" evidence="12">
    <location>
        <begin position="158"/>
        <end position="220"/>
    </location>
</feature>
<dbReference type="SUPFAM" id="SSF47661">
    <property type="entry name" value="t-snare proteins"/>
    <property type="match status" value="1"/>
</dbReference>
<feature type="compositionally biased region" description="Basic and acidic residues" evidence="10">
    <location>
        <begin position="127"/>
        <end position="136"/>
    </location>
</feature>
<evidence type="ECO:0000256" key="7">
    <source>
        <dbReference type="ARBA" id="ARBA00023034"/>
    </source>
</evidence>
<dbReference type="Gene3D" id="1.20.58.90">
    <property type="match status" value="1"/>
</dbReference>
<organism evidence="13 14">
    <name type="scientific">Tribonema minus</name>
    <dbReference type="NCBI Taxonomy" id="303371"/>
    <lineage>
        <taxon>Eukaryota</taxon>
        <taxon>Sar</taxon>
        <taxon>Stramenopiles</taxon>
        <taxon>Ochrophyta</taxon>
        <taxon>PX clade</taxon>
        <taxon>Xanthophyceae</taxon>
        <taxon>Tribonematales</taxon>
        <taxon>Tribonemataceae</taxon>
        <taxon>Tribonema</taxon>
    </lineage>
</organism>
<dbReference type="EMBL" id="JAFCMP010000514">
    <property type="protein sequence ID" value="KAG5178674.1"/>
    <property type="molecule type" value="Genomic_DNA"/>
</dbReference>
<keyword evidence="5" id="KW-0653">Protein transport</keyword>
<evidence type="ECO:0000256" key="11">
    <source>
        <dbReference type="SAM" id="Phobius"/>
    </source>
</evidence>
<keyword evidence="7" id="KW-0333">Golgi apparatus</keyword>
<evidence type="ECO:0000256" key="8">
    <source>
        <dbReference type="ARBA" id="ARBA00023136"/>
    </source>
</evidence>
<feature type="region of interest" description="Disordered" evidence="10">
    <location>
        <begin position="127"/>
        <end position="147"/>
    </location>
</feature>
<keyword evidence="4 11" id="KW-0812">Transmembrane</keyword>
<dbReference type="InterPro" id="IPR010989">
    <property type="entry name" value="SNARE"/>
</dbReference>
<dbReference type="Gene3D" id="1.20.5.110">
    <property type="match status" value="1"/>
</dbReference>
<dbReference type="GO" id="GO:0000139">
    <property type="term" value="C:Golgi membrane"/>
    <property type="evidence" value="ECO:0007669"/>
    <property type="project" value="UniProtKB-SubCell"/>
</dbReference>
<dbReference type="SUPFAM" id="SSF58038">
    <property type="entry name" value="SNARE fusion complex"/>
    <property type="match status" value="1"/>
</dbReference>
<keyword evidence="13" id="KW-0675">Receptor</keyword>
<feature type="transmembrane region" description="Helical" evidence="11">
    <location>
        <begin position="229"/>
        <end position="248"/>
    </location>
</feature>
<feature type="coiled-coil region" evidence="9">
    <location>
        <begin position="22"/>
        <end position="78"/>
    </location>
</feature>
<keyword evidence="14" id="KW-1185">Reference proteome</keyword>
<proteinExistence type="inferred from homology"/>
<evidence type="ECO:0000256" key="3">
    <source>
        <dbReference type="ARBA" id="ARBA00022448"/>
    </source>
</evidence>
<gene>
    <name evidence="13" type="ORF">JKP88DRAFT_215859</name>
</gene>
<dbReference type="Pfam" id="PF09177">
    <property type="entry name" value="STX6_10_61_N"/>
    <property type="match status" value="1"/>
</dbReference>
<comment type="caution">
    <text evidence="13">The sequence shown here is derived from an EMBL/GenBank/DDBJ whole genome shotgun (WGS) entry which is preliminary data.</text>
</comment>
<dbReference type="CDD" id="cd15841">
    <property type="entry name" value="SNARE_Qc"/>
    <property type="match status" value="1"/>
</dbReference>
<reference evidence="13" key="1">
    <citation type="submission" date="2021-02" db="EMBL/GenBank/DDBJ databases">
        <title>First Annotated Genome of the Yellow-green Alga Tribonema minus.</title>
        <authorList>
            <person name="Mahan K.M."/>
        </authorList>
    </citation>
    <scope>NUCLEOTIDE SEQUENCE</scope>
    <source>
        <strain evidence="13">UTEX B ZZ1240</strain>
    </source>
</reference>
<evidence type="ECO:0000256" key="6">
    <source>
        <dbReference type="ARBA" id="ARBA00022989"/>
    </source>
</evidence>
<keyword evidence="6 11" id="KW-1133">Transmembrane helix</keyword>
<evidence type="ECO:0000256" key="1">
    <source>
        <dbReference type="ARBA" id="ARBA00004409"/>
    </source>
</evidence>
<keyword evidence="9" id="KW-0175">Coiled coil</keyword>
<protein>
    <submittedName>
        <fullName evidence="13">Soluble NSF attachment protein receptor</fullName>
    </submittedName>
</protein>
<dbReference type="OrthoDB" id="546861at2759"/>
<evidence type="ECO:0000256" key="2">
    <source>
        <dbReference type="ARBA" id="ARBA00009063"/>
    </source>
</evidence>
<evidence type="ECO:0000256" key="10">
    <source>
        <dbReference type="SAM" id="MobiDB-lite"/>
    </source>
</evidence>
<evidence type="ECO:0000259" key="12">
    <source>
        <dbReference type="PROSITE" id="PS50192"/>
    </source>
</evidence>
<dbReference type="PANTHER" id="PTHR12791">
    <property type="entry name" value="GOLGI SNARE BET1-RELATED"/>
    <property type="match status" value="1"/>
</dbReference>
<evidence type="ECO:0000256" key="9">
    <source>
        <dbReference type="SAM" id="Coils"/>
    </source>
</evidence>
<evidence type="ECO:0000313" key="13">
    <source>
        <dbReference type="EMBL" id="KAG5178674.1"/>
    </source>
</evidence>
<dbReference type="Proteomes" id="UP000664859">
    <property type="component" value="Unassembled WGS sequence"/>
</dbReference>
<sequence length="249" mass="27859">MRGGASSGDPYFVARDQVAAKIAAVQAKHAQLNAAIDKARTLTDRDVKELKPVVARDLETAKGQLRDLKRTVDYVEKDRASFPHIDDAELRDRKAFLNAQKKILNAIVADTEGDKLAAKLEKETAAKRDSYRKGDLGAKSNAEADNTEFIHDQRSNRMAHIARQDQDLEELGEHVDRVGMHAETINEELRDQGRMLDDLNEDIVTTHESMGMVMGAMAKILKTKDRAQIWLIVTLVVILVILVFLVVYT</sequence>
<dbReference type="InterPro" id="IPR015260">
    <property type="entry name" value="Syntaxin-6/10/61_N"/>
</dbReference>
<comment type="subcellular location">
    <subcellularLocation>
        <location evidence="1">Golgi apparatus membrane</location>
        <topology evidence="1">Single-pass type IV membrane protein</topology>
    </subcellularLocation>
</comment>
<dbReference type="InterPro" id="IPR000727">
    <property type="entry name" value="T_SNARE_dom"/>
</dbReference>